<protein>
    <recommendedName>
        <fullName evidence="3">Fe2OG dioxygenase domain-containing protein</fullName>
    </recommendedName>
</protein>
<gene>
    <name evidence="1" type="ORF">BDV30DRAFT_208505</name>
</gene>
<keyword evidence="2" id="KW-1185">Reference proteome</keyword>
<evidence type="ECO:0008006" key="3">
    <source>
        <dbReference type="Google" id="ProtNLM"/>
    </source>
</evidence>
<proteinExistence type="predicted"/>
<dbReference type="PANTHER" id="PTHR33099:SF7">
    <property type="entry name" value="MYND-TYPE DOMAIN-CONTAINING PROTEIN"/>
    <property type="match status" value="1"/>
</dbReference>
<sequence length="382" mass="42046">MNAKKIVLPLNHASADSSPAALQQLASDCSPATFGRGSQDILDPSYRQAGKMEPANFATTFHPADLRIITLIERILLPSVSNDKENSMWRRAISAELYKLNIYSGPSRLFKSHVDTPRSVRQVGSLVVCLPAAFKGGNLLVRHRGKVVDLDWAPKSATAIQWAAFYSDCSHEIKTVTEGDRLTLTYSLYVTKPEPASKVIPSSLVEPWTLPIYGQLDALFHNPQFLPNGGVLGIYCAHAYAHTSKVANTNLPLTLKGTDLVLYSVLHALGATVSIQPVLEVDKGDYNWGHGLEAEDGELVGEQLHPYHQSSSSTEYDPFDQIIRDEWPHSKMTGITWLTSQKHWEQALSYVAYGNEPSVETSYSAAAILATIPNWKKRSSSS</sequence>
<organism evidence="1 2">
    <name type="scientific">Aspergillus minisclerotigenes</name>
    <dbReference type="NCBI Taxonomy" id="656917"/>
    <lineage>
        <taxon>Eukaryota</taxon>
        <taxon>Fungi</taxon>
        <taxon>Dikarya</taxon>
        <taxon>Ascomycota</taxon>
        <taxon>Pezizomycotina</taxon>
        <taxon>Eurotiomycetes</taxon>
        <taxon>Eurotiomycetidae</taxon>
        <taxon>Eurotiales</taxon>
        <taxon>Aspergillaceae</taxon>
        <taxon>Aspergillus</taxon>
        <taxon>Aspergillus subgen. Circumdati</taxon>
    </lineage>
</organism>
<dbReference type="AlphaFoldDB" id="A0A5N6J7W6"/>
<dbReference type="Proteomes" id="UP000326289">
    <property type="component" value="Unassembled WGS sequence"/>
</dbReference>
<reference evidence="1 2" key="1">
    <citation type="submission" date="2019-04" db="EMBL/GenBank/DDBJ databases">
        <title>Fungal friends and foes A comparative genomics study of 23 Aspergillus species from section Flavi.</title>
        <authorList>
            <consortium name="DOE Joint Genome Institute"/>
            <person name="Kjaerbolling I."/>
            <person name="Vesth T.C."/>
            <person name="Frisvad J.C."/>
            <person name="Nybo J.L."/>
            <person name="Theobald S."/>
            <person name="Kildgaard S."/>
            <person name="Petersen T.I."/>
            <person name="Kuo A."/>
            <person name="Sato A."/>
            <person name="Lyhne E.K."/>
            <person name="Kogle M.E."/>
            <person name="Wiebenga A."/>
            <person name="Kun R.S."/>
            <person name="Lubbers R.J."/>
            <person name="Makela M.R."/>
            <person name="Barry K."/>
            <person name="Chovatia M."/>
            <person name="Clum A."/>
            <person name="Daum C."/>
            <person name="Haridas S."/>
            <person name="He G."/>
            <person name="LaButti K."/>
            <person name="Lipzen A."/>
            <person name="Mondo S."/>
            <person name="Pangilinan J."/>
            <person name="Riley R."/>
            <person name="Salamov A."/>
            <person name="Simmons B.A."/>
            <person name="Magnuson J.K."/>
            <person name="Henrissat B."/>
            <person name="Mortensen U.H."/>
            <person name="Larsen T.O."/>
            <person name="De vries R.P."/>
            <person name="Grigoriev I.V."/>
            <person name="Machida M."/>
            <person name="Baker S.E."/>
            <person name="Andersen M.R."/>
        </authorList>
    </citation>
    <scope>NUCLEOTIDE SEQUENCE [LARGE SCALE GENOMIC DNA]</scope>
    <source>
        <strain evidence="1 2">CBS 117635</strain>
    </source>
</reference>
<accession>A0A5N6J7W6</accession>
<dbReference type="EMBL" id="ML732785">
    <property type="protein sequence ID" value="KAB8274906.1"/>
    <property type="molecule type" value="Genomic_DNA"/>
</dbReference>
<dbReference type="Gene3D" id="2.60.120.620">
    <property type="entry name" value="q2cbj1_9rhob like domain"/>
    <property type="match status" value="1"/>
</dbReference>
<evidence type="ECO:0000313" key="1">
    <source>
        <dbReference type="EMBL" id="KAB8274906.1"/>
    </source>
</evidence>
<name>A0A5N6J7W6_9EURO</name>
<evidence type="ECO:0000313" key="2">
    <source>
        <dbReference type="Proteomes" id="UP000326289"/>
    </source>
</evidence>
<dbReference type="PANTHER" id="PTHR33099">
    <property type="entry name" value="FE2OG DIOXYGENASE DOMAIN-CONTAINING PROTEIN"/>
    <property type="match status" value="1"/>
</dbReference>